<evidence type="ECO:0000313" key="3">
    <source>
        <dbReference type="WBParaSite" id="PSAMB.scaffold14654size1818.g36173.t1"/>
    </source>
</evidence>
<name>A0A914V240_9BILA</name>
<evidence type="ECO:0000313" key="2">
    <source>
        <dbReference type="Proteomes" id="UP000887566"/>
    </source>
</evidence>
<protein>
    <submittedName>
        <fullName evidence="3">Uncharacterized protein</fullName>
    </submittedName>
</protein>
<dbReference type="AlphaFoldDB" id="A0A914V240"/>
<sequence length="28" mass="3115">MKKGTAEQSNGAAVRQITRLKQPKKLTM</sequence>
<feature type="region of interest" description="Disordered" evidence="1">
    <location>
        <begin position="1"/>
        <end position="28"/>
    </location>
</feature>
<keyword evidence="2" id="KW-1185">Reference proteome</keyword>
<organism evidence="2 3">
    <name type="scientific">Plectus sambesii</name>
    <dbReference type="NCBI Taxonomy" id="2011161"/>
    <lineage>
        <taxon>Eukaryota</taxon>
        <taxon>Metazoa</taxon>
        <taxon>Ecdysozoa</taxon>
        <taxon>Nematoda</taxon>
        <taxon>Chromadorea</taxon>
        <taxon>Plectida</taxon>
        <taxon>Plectina</taxon>
        <taxon>Plectoidea</taxon>
        <taxon>Plectidae</taxon>
        <taxon>Plectus</taxon>
    </lineage>
</organism>
<dbReference type="Proteomes" id="UP000887566">
    <property type="component" value="Unplaced"/>
</dbReference>
<reference evidence="3" key="1">
    <citation type="submission" date="2022-11" db="UniProtKB">
        <authorList>
            <consortium name="WormBaseParasite"/>
        </authorList>
    </citation>
    <scope>IDENTIFICATION</scope>
</reference>
<accession>A0A914V240</accession>
<evidence type="ECO:0000256" key="1">
    <source>
        <dbReference type="SAM" id="MobiDB-lite"/>
    </source>
</evidence>
<proteinExistence type="predicted"/>
<feature type="compositionally biased region" description="Polar residues" evidence="1">
    <location>
        <begin position="1"/>
        <end position="11"/>
    </location>
</feature>
<dbReference type="WBParaSite" id="PSAMB.scaffold14654size1818.g36173.t1">
    <property type="protein sequence ID" value="PSAMB.scaffold14654size1818.g36173.t1"/>
    <property type="gene ID" value="PSAMB.scaffold14654size1818.g36173"/>
</dbReference>